<keyword evidence="8" id="KW-0131">Cell cycle</keyword>
<dbReference type="InterPro" id="IPR036192">
    <property type="entry name" value="Cell_div_ZapA-like_sf"/>
</dbReference>
<evidence type="ECO:0000256" key="7">
    <source>
        <dbReference type="ARBA" id="ARBA00023210"/>
    </source>
</evidence>
<protein>
    <recommendedName>
        <fullName evidence="3">Cell division protein ZapA</fullName>
    </recommendedName>
    <alternativeName>
        <fullName evidence="11">Z ring-associated protein ZapA</fullName>
    </alternativeName>
</protein>
<dbReference type="Gene3D" id="3.30.160.880">
    <property type="entry name" value="Cell division protein ZapA protomer, N-terminal domain"/>
    <property type="match status" value="1"/>
</dbReference>
<dbReference type="Pfam" id="PF05164">
    <property type="entry name" value="ZapA"/>
    <property type="match status" value="1"/>
</dbReference>
<dbReference type="Proteomes" id="UP000537141">
    <property type="component" value="Unassembled WGS sequence"/>
</dbReference>
<proteinExistence type="inferred from homology"/>
<evidence type="ECO:0000256" key="3">
    <source>
        <dbReference type="ARBA" id="ARBA00015195"/>
    </source>
</evidence>
<sequence>MSQHSVTIEIADRRIKIACPQGQESALLQAAQEVNDRLSLVKQNAGTTKTPEQNLLMTALNLANDLLKNQHQHDQEKLAMQNQIDLLQSTIKQAVGNSKKKA</sequence>
<keyword evidence="6" id="KW-0175">Coiled coil</keyword>
<comment type="function">
    <text evidence="9">Activator of cell division through the inhibition of FtsZ GTPase activity, therefore promoting FtsZ assembly into bundles of protofilaments necessary for the formation of the division Z ring. It is recruited early at mid-cell but it is not essential for cell division.</text>
</comment>
<organism evidence="12 13">
    <name type="scientific">Thalassotalea piscium</name>
    <dbReference type="NCBI Taxonomy" id="1230533"/>
    <lineage>
        <taxon>Bacteria</taxon>
        <taxon>Pseudomonadati</taxon>
        <taxon>Pseudomonadota</taxon>
        <taxon>Gammaproteobacteria</taxon>
        <taxon>Alteromonadales</taxon>
        <taxon>Colwelliaceae</taxon>
        <taxon>Thalassotalea</taxon>
    </lineage>
</organism>
<dbReference type="EMBL" id="JACHHU010000025">
    <property type="protein sequence ID" value="MBB6544181.1"/>
    <property type="molecule type" value="Genomic_DNA"/>
</dbReference>
<dbReference type="PANTHER" id="PTHR34981:SF1">
    <property type="entry name" value="CELL DIVISION PROTEIN ZAPA"/>
    <property type="match status" value="1"/>
</dbReference>
<keyword evidence="4" id="KW-0963">Cytoplasm</keyword>
<evidence type="ECO:0000256" key="8">
    <source>
        <dbReference type="ARBA" id="ARBA00023306"/>
    </source>
</evidence>
<evidence type="ECO:0000256" key="6">
    <source>
        <dbReference type="ARBA" id="ARBA00023054"/>
    </source>
</evidence>
<keyword evidence="5 12" id="KW-0132">Cell division</keyword>
<dbReference type="Gene3D" id="1.20.5.50">
    <property type="match status" value="1"/>
</dbReference>
<dbReference type="AlphaFoldDB" id="A0A7X0NIU1"/>
<accession>A0A7X0NIU1</accession>
<evidence type="ECO:0000256" key="9">
    <source>
        <dbReference type="ARBA" id="ARBA00024910"/>
    </source>
</evidence>
<dbReference type="GO" id="GO:0043093">
    <property type="term" value="P:FtsZ-dependent cytokinesis"/>
    <property type="evidence" value="ECO:0007669"/>
    <property type="project" value="TreeGrafter"/>
</dbReference>
<keyword evidence="7" id="KW-0717">Septation</keyword>
<evidence type="ECO:0000256" key="2">
    <source>
        <dbReference type="ARBA" id="ARBA00010074"/>
    </source>
</evidence>
<evidence type="ECO:0000313" key="13">
    <source>
        <dbReference type="Proteomes" id="UP000537141"/>
    </source>
</evidence>
<comment type="similarity">
    <text evidence="2">Belongs to the ZapA family. Type 1 subfamily.</text>
</comment>
<reference evidence="12 13" key="1">
    <citation type="submission" date="2020-08" db="EMBL/GenBank/DDBJ databases">
        <title>Genomic Encyclopedia of Type Strains, Phase IV (KMG-IV): sequencing the most valuable type-strain genomes for metagenomic binning, comparative biology and taxonomic classification.</title>
        <authorList>
            <person name="Goeker M."/>
        </authorList>
    </citation>
    <scope>NUCLEOTIDE SEQUENCE [LARGE SCALE GENOMIC DNA]</scope>
    <source>
        <strain evidence="12 13">DSM 26287</strain>
    </source>
</reference>
<evidence type="ECO:0000256" key="4">
    <source>
        <dbReference type="ARBA" id="ARBA00022490"/>
    </source>
</evidence>
<evidence type="ECO:0000313" key="12">
    <source>
        <dbReference type="EMBL" id="MBB6544181.1"/>
    </source>
</evidence>
<comment type="subcellular location">
    <subcellularLocation>
        <location evidence="1">Cytoplasm</location>
    </subcellularLocation>
</comment>
<keyword evidence="13" id="KW-1185">Reference proteome</keyword>
<comment type="caution">
    <text evidence="12">The sequence shown here is derived from an EMBL/GenBank/DDBJ whole genome shotgun (WGS) entry which is preliminary data.</text>
</comment>
<name>A0A7X0NIU1_9GAMM</name>
<dbReference type="GO" id="GO:0030428">
    <property type="term" value="C:cell septum"/>
    <property type="evidence" value="ECO:0007669"/>
    <property type="project" value="TreeGrafter"/>
</dbReference>
<gene>
    <name evidence="12" type="ORF">HNQ55_002709</name>
</gene>
<evidence type="ECO:0000256" key="5">
    <source>
        <dbReference type="ARBA" id="ARBA00022618"/>
    </source>
</evidence>
<dbReference type="GO" id="GO:0000921">
    <property type="term" value="P:septin ring assembly"/>
    <property type="evidence" value="ECO:0007669"/>
    <property type="project" value="TreeGrafter"/>
</dbReference>
<dbReference type="GO" id="GO:0032153">
    <property type="term" value="C:cell division site"/>
    <property type="evidence" value="ECO:0007669"/>
    <property type="project" value="TreeGrafter"/>
</dbReference>
<dbReference type="SUPFAM" id="SSF102829">
    <property type="entry name" value="Cell division protein ZapA-like"/>
    <property type="match status" value="1"/>
</dbReference>
<dbReference type="GO" id="GO:0000917">
    <property type="term" value="P:division septum assembly"/>
    <property type="evidence" value="ECO:0007669"/>
    <property type="project" value="UniProtKB-KW"/>
</dbReference>
<evidence type="ECO:0000256" key="11">
    <source>
        <dbReference type="ARBA" id="ARBA00033158"/>
    </source>
</evidence>
<dbReference type="InterPro" id="IPR007838">
    <property type="entry name" value="Cell_div_ZapA-like"/>
</dbReference>
<comment type="subunit">
    <text evidence="10">Homodimer. Interacts with FtsZ.</text>
</comment>
<dbReference type="PANTHER" id="PTHR34981">
    <property type="entry name" value="CELL DIVISION PROTEIN ZAPA"/>
    <property type="match status" value="1"/>
</dbReference>
<dbReference type="InterPro" id="IPR042233">
    <property type="entry name" value="Cell_div_ZapA_N"/>
</dbReference>
<evidence type="ECO:0000256" key="10">
    <source>
        <dbReference type="ARBA" id="ARBA00026068"/>
    </source>
</evidence>
<evidence type="ECO:0000256" key="1">
    <source>
        <dbReference type="ARBA" id="ARBA00004496"/>
    </source>
</evidence>
<dbReference type="RefSeq" id="WP_184425060.1">
    <property type="nucleotide sequence ID" value="NZ_AP027362.1"/>
</dbReference>
<dbReference type="GO" id="GO:0005829">
    <property type="term" value="C:cytosol"/>
    <property type="evidence" value="ECO:0007669"/>
    <property type="project" value="TreeGrafter"/>
</dbReference>